<evidence type="ECO:0000256" key="4">
    <source>
        <dbReference type="ARBA" id="ARBA00022723"/>
    </source>
</evidence>
<dbReference type="EMBL" id="CAMXCT010001469">
    <property type="protein sequence ID" value="CAI3990380.1"/>
    <property type="molecule type" value="Genomic_DNA"/>
</dbReference>
<evidence type="ECO:0000256" key="2">
    <source>
        <dbReference type="ARBA" id="ARBA00006024"/>
    </source>
</evidence>
<feature type="compositionally biased region" description="Low complexity" evidence="11">
    <location>
        <begin position="1311"/>
        <end position="1327"/>
    </location>
</feature>
<sequence>MEEVYNECFVMWLEEAEEPEDNVLALTVSFLSVQAIRFWIAGTLPDVEGLDPWELETTRSMEDVAALFAAGAIFCAGTFALDIYAGRHLEIENGEQEEPRVVQVSMAACNQAFAWSLYFACKWNLATHVFRNAPEEKMLLQLELATAVSLLAFFAIWVLDKLADLEATGDETDHAIIQVIGGFSILVGFAWEQCFDRAIEVIAFNQEEVNHVPPLMSKLLLAAICICIIIPAWRTWILPMVLREGWRFGFVIDGSDKIWSRVFRSKRWFWLMHRYGIETVGFKKPPKAANRNQSHAFQKRRNVKGLFKILTREKYLQIQNKIHAKESGKPTPTLLYNCYGGLGEPLLNSDLVAVHEAMDALNRQLLHLSHDTEKLSMKARASLDALGSLCPETVRRLPQSARSLADAEDGKKVVKVLELREGDRIFVRAGEVIPVDGRILDGLSQLGLSHLTGEPLPQAVSPGDRVTSGAVTIDGALLIEVQRRAEESTLQRLAKLTTDAKVTRPKLVTLVDAVADRWSFAVVLSTLLIAAAPPLLWRAPIGPSLYRSLVWLITASPCALILATPLVYVSGLSVAAANGVLLKGGRTLDALAVANGVAFDKTGTLTTGSPVLQSVEDGVRSNDGGGAMELAQVLEGLGWTVQHLATLADATDDELDDVVGQAEETAKKGFAIRLLKDLVELTVPAARIAWKAEGRAPEGELMQAHLAKQLQDKLNEHRSRAEARLLQIVPRHGTAKVVRWPTRLQKKLEMAGPNQALRDSLERNERNRWIRELKVFLDQGKAPVMLRCQVMEGVDMTRRFGKGRRSTTLRKHVRTWKKVRDWMAVTFGKFWPEHPEEFALYLESRANEPCGRTVPGSIFKTLLFMENAGEFPLEEQLGRSPAVKNVLEEINLQLSEEAPRFAKKAWHLPLKVVICLEGMVLDYGLESYVRCYAWYRLIKLWSGMRFSDTQGMDHKSLEWQAHGITAVLTRTKTTGPGKKVSLLRIWISKECWVHDETWISTGFELWLKLSQECGVMDRDFMLPAPNRDLSGFLKRMASYSLASRCSQALFKDMKIGFEGATVPLFEHGVGTVWSEHSERATMRTWSEAAGIPAEIRKQMGRWGPTIDQGYERTWRANTIRAQAKVADFVRRSIGGQDPFDEALIMSAIAARMEQIGCPGGVIEIQMEKLAVFGKGRPRKILRLGEPEQACEEESFERDWNLVGHMTEEETAVQDDTEVPPDCPSSGEELGDRCEAGEIVPRGVFVLSIWGRGNRKTLHRVGECHRVPGVHYKKYEVVGNDPPGSDTFHQSCRVCFPRGMAAEESDSEASDEGASSSDSSTSVDESED</sequence>
<feature type="domain" description="P-type ATPase A" evidence="13">
    <location>
        <begin position="398"/>
        <end position="497"/>
    </location>
</feature>
<comment type="similarity">
    <text evidence="2">Belongs to the cation transport ATPase (P-type) (TC 3.A.3) family. Type IB subfamily.</text>
</comment>
<dbReference type="InterPro" id="IPR001757">
    <property type="entry name" value="P_typ_ATPase"/>
</dbReference>
<comment type="subcellular location">
    <subcellularLocation>
        <location evidence="1">Membrane</location>
        <topology evidence="1">Multi-pass membrane protein</topology>
    </subcellularLocation>
</comment>
<keyword evidence="6" id="KW-0067">ATP-binding</keyword>
<evidence type="ECO:0000313" key="16">
    <source>
        <dbReference type="EMBL" id="CAL4777692.1"/>
    </source>
</evidence>
<dbReference type="Proteomes" id="UP001152797">
    <property type="component" value="Unassembled WGS sequence"/>
</dbReference>
<keyword evidence="4" id="KW-0479">Metal-binding</keyword>
<dbReference type="GO" id="GO:0016887">
    <property type="term" value="F:ATP hydrolysis activity"/>
    <property type="evidence" value="ECO:0007669"/>
    <property type="project" value="InterPro"/>
</dbReference>
<reference evidence="14" key="1">
    <citation type="submission" date="2022-10" db="EMBL/GenBank/DDBJ databases">
        <authorList>
            <person name="Chen Y."/>
            <person name="Dougan E. K."/>
            <person name="Chan C."/>
            <person name="Rhodes N."/>
            <person name="Thang M."/>
        </authorList>
    </citation>
    <scope>NUCLEOTIDE SEQUENCE</scope>
</reference>
<evidence type="ECO:0000256" key="9">
    <source>
        <dbReference type="ARBA" id="ARBA00022989"/>
    </source>
</evidence>
<dbReference type="PROSITE" id="PS00154">
    <property type="entry name" value="ATPASE_E1_E2"/>
    <property type="match status" value="1"/>
</dbReference>
<dbReference type="GO" id="GO:0046872">
    <property type="term" value="F:metal ion binding"/>
    <property type="evidence" value="ECO:0007669"/>
    <property type="project" value="UniProtKB-KW"/>
</dbReference>
<protein>
    <submittedName>
        <fullName evidence="16">Probable cadmium-transporting ATPase (Cadmium-efflux ATPase)</fullName>
    </submittedName>
</protein>
<dbReference type="PANTHER" id="PTHR43079">
    <property type="entry name" value="PROBABLE CADMIUM/ZINC-TRANSPORTING ATPASE HMA1"/>
    <property type="match status" value="1"/>
</dbReference>
<dbReference type="SUPFAM" id="SSF81653">
    <property type="entry name" value="Calcium ATPase, transduction domain A"/>
    <property type="match status" value="1"/>
</dbReference>
<dbReference type="InterPro" id="IPR023214">
    <property type="entry name" value="HAD_sf"/>
</dbReference>
<evidence type="ECO:0000256" key="1">
    <source>
        <dbReference type="ARBA" id="ARBA00004141"/>
    </source>
</evidence>
<reference evidence="15" key="2">
    <citation type="submission" date="2024-04" db="EMBL/GenBank/DDBJ databases">
        <authorList>
            <person name="Chen Y."/>
            <person name="Shah S."/>
            <person name="Dougan E. K."/>
            <person name="Thang M."/>
            <person name="Chan C."/>
        </authorList>
    </citation>
    <scope>NUCLEOTIDE SEQUENCE [LARGE SCALE GENOMIC DNA]</scope>
</reference>
<dbReference type="InterPro" id="IPR051949">
    <property type="entry name" value="Cation_Transport_ATPase"/>
</dbReference>
<feature type="region of interest" description="Disordered" evidence="11">
    <location>
        <begin position="1298"/>
        <end position="1327"/>
    </location>
</feature>
<evidence type="ECO:0000256" key="6">
    <source>
        <dbReference type="ARBA" id="ARBA00022840"/>
    </source>
</evidence>
<feature type="transmembrane region" description="Helical" evidence="12">
    <location>
        <begin position="64"/>
        <end position="85"/>
    </location>
</feature>
<comment type="caution">
    <text evidence="14">The sequence shown here is derived from an EMBL/GenBank/DDBJ whole genome shotgun (WGS) entry which is preliminary data.</text>
</comment>
<evidence type="ECO:0000256" key="7">
    <source>
        <dbReference type="ARBA" id="ARBA00022842"/>
    </source>
</evidence>
<keyword evidence="17" id="KW-1185">Reference proteome</keyword>
<evidence type="ECO:0000313" key="15">
    <source>
        <dbReference type="EMBL" id="CAL1143755.1"/>
    </source>
</evidence>
<feature type="region of interest" description="Disordered" evidence="11">
    <location>
        <begin position="1211"/>
        <end position="1230"/>
    </location>
</feature>
<keyword evidence="10 12" id="KW-0472">Membrane</keyword>
<keyword evidence="5" id="KW-0547">Nucleotide-binding</keyword>
<organism evidence="14">
    <name type="scientific">Cladocopium goreaui</name>
    <dbReference type="NCBI Taxonomy" id="2562237"/>
    <lineage>
        <taxon>Eukaryota</taxon>
        <taxon>Sar</taxon>
        <taxon>Alveolata</taxon>
        <taxon>Dinophyceae</taxon>
        <taxon>Suessiales</taxon>
        <taxon>Symbiodiniaceae</taxon>
        <taxon>Cladocopium</taxon>
    </lineage>
</organism>
<keyword evidence="8" id="KW-1278">Translocase</keyword>
<keyword evidence="9 12" id="KW-1133">Transmembrane helix</keyword>
<keyword evidence="3 12" id="KW-0812">Transmembrane</keyword>
<name>A0A9P1FXJ5_9DINO</name>
<dbReference type="Pfam" id="PF00122">
    <property type="entry name" value="E1-E2_ATPase"/>
    <property type="match status" value="1"/>
</dbReference>
<evidence type="ECO:0000256" key="8">
    <source>
        <dbReference type="ARBA" id="ARBA00022967"/>
    </source>
</evidence>
<dbReference type="InterPro" id="IPR008250">
    <property type="entry name" value="ATPase_P-typ_transduc_dom_A_sf"/>
</dbReference>
<evidence type="ECO:0000256" key="10">
    <source>
        <dbReference type="ARBA" id="ARBA00023136"/>
    </source>
</evidence>
<dbReference type="InterPro" id="IPR018303">
    <property type="entry name" value="ATPase_P-typ_P_site"/>
</dbReference>
<dbReference type="Gene3D" id="2.70.150.10">
    <property type="entry name" value="Calcium-transporting ATPase, cytoplasmic transduction domain A"/>
    <property type="match status" value="1"/>
</dbReference>
<proteinExistence type="inferred from homology"/>
<keyword evidence="7" id="KW-0460">Magnesium</keyword>
<feature type="transmembrane region" description="Helical" evidence="12">
    <location>
        <begin position="215"/>
        <end position="233"/>
    </location>
</feature>
<evidence type="ECO:0000259" key="13">
    <source>
        <dbReference type="Pfam" id="PF00122"/>
    </source>
</evidence>
<evidence type="ECO:0000313" key="14">
    <source>
        <dbReference type="EMBL" id="CAI3990380.1"/>
    </source>
</evidence>
<dbReference type="GO" id="GO:0016020">
    <property type="term" value="C:membrane"/>
    <property type="evidence" value="ECO:0007669"/>
    <property type="project" value="UniProtKB-SubCell"/>
</dbReference>
<dbReference type="EMBL" id="CAMXCT030001469">
    <property type="protein sequence ID" value="CAL4777692.1"/>
    <property type="molecule type" value="Genomic_DNA"/>
</dbReference>
<evidence type="ECO:0000256" key="11">
    <source>
        <dbReference type="SAM" id="MobiDB-lite"/>
    </source>
</evidence>
<gene>
    <name evidence="14" type="ORF">C1SCF055_LOCUS17374</name>
</gene>
<dbReference type="NCBIfam" id="TIGR01494">
    <property type="entry name" value="ATPase_P-type"/>
    <property type="match status" value="1"/>
</dbReference>
<evidence type="ECO:0000313" key="17">
    <source>
        <dbReference type="Proteomes" id="UP001152797"/>
    </source>
</evidence>
<dbReference type="Gene3D" id="1.20.1110.10">
    <property type="entry name" value="Calcium-transporting ATPase, transmembrane domain"/>
    <property type="match status" value="1"/>
</dbReference>
<dbReference type="Gene3D" id="3.40.50.1000">
    <property type="entry name" value="HAD superfamily/HAD-like"/>
    <property type="match status" value="1"/>
</dbReference>
<feature type="transmembrane region" description="Helical" evidence="12">
    <location>
        <begin position="175"/>
        <end position="194"/>
    </location>
</feature>
<dbReference type="OrthoDB" id="432719at2759"/>
<dbReference type="InterPro" id="IPR059000">
    <property type="entry name" value="ATPase_P-type_domA"/>
</dbReference>
<feature type="transmembrane region" description="Helical" evidence="12">
    <location>
        <begin position="139"/>
        <end position="159"/>
    </location>
</feature>
<evidence type="ECO:0000256" key="12">
    <source>
        <dbReference type="SAM" id="Phobius"/>
    </source>
</evidence>
<dbReference type="PANTHER" id="PTHR43079:SF1">
    <property type="entry name" value="CADMIUM_ZINC-TRANSPORTING ATPASE HMA1, CHLOROPLASTIC-RELATED"/>
    <property type="match status" value="1"/>
</dbReference>
<dbReference type="GO" id="GO:0005524">
    <property type="term" value="F:ATP binding"/>
    <property type="evidence" value="ECO:0007669"/>
    <property type="project" value="UniProtKB-KW"/>
</dbReference>
<evidence type="ECO:0000256" key="5">
    <source>
        <dbReference type="ARBA" id="ARBA00022741"/>
    </source>
</evidence>
<accession>A0A9P1FXJ5</accession>
<evidence type="ECO:0000256" key="3">
    <source>
        <dbReference type="ARBA" id="ARBA00022692"/>
    </source>
</evidence>
<dbReference type="EMBL" id="CAMXCT020001469">
    <property type="protein sequence ID" value="CAL1143755.1"/>
    <property type="molecule type" value="Genomic_DNA"/>
</dbReference>